<dbReference type="InterPro" id="IPR012258">
    <property type="entry name" value="Acyl-CoA_oxidase"/>
</dbReference>
<dbReference type="InterPro" id="IPR046373">
    <property type="entry name" value="Acyl-CoA_Oxase/DH_mid-dom_sf"/>
</dbReference>
<comment type="similarity">
    <text evidence="2">Belongs to the acyl-CoA oxidase family.</text>
</comment>
<evidence type="ECO:0000259" key="8">
    <source>
        <dbReference type="Pfam" id="PF22924"/>
    </source>
</evidence>
<evidence type="ECO:0000256" key="6">
    <source>
        <dbReference type="SAM" id="MobiDB-lite"/>
    </source>
</evidence>
<dbReference type="InterPro" id="IPR036250">
    <property type="entry name" value="AcylCo_DH-like_C"/>
</dbReference>
<feature type="domain" description="Acyl-CoA oxidase C-terminal" evidence="7">
    <location>
        <begin position="476"/>
        <end position="606"/>
    </location>
</feature>
<feature type="domain" description="Acyl-CoA oxidase C-alpha1" evidence="8">
    <location>
        <begin position="282"/>
        <end position="437"/>
    </location>
</feature>
<dbReference type="InterPro" id="IPR009100">
    <property type="entry name" value="AcylCoA_DH/oxidase_NM_dom_sf"/>
</dbReference>
<evidence type="ECO:0000256" key="3">
    <source>
        <dbReference type="ARBA" id="ARBA00022630"/>
    </source>
</evidence>
<dbReference type="RefSeq" id="WP_407285565.1">
    <property type="nucleotide sequence ID" value="NZ_CP147982.1"/>
</dbReference>
<evidence type="ECO:0000313" key="10">
    <source>
        <dbReference type="Proteomes" id="UP001626628"/>
    </source>
</evidence>
<keyword evidence="4" id="KW-0274">FAD</keyword>
<dbReference type="InterPro" id="IPR055060">
    <property type="entry name" value="ACOX_C_alpha1"/>
</dbReference>
<feature type="region of interest" description="Disordered" evidence="6">
    <location>
        <begin position="1"/>
        <end position="22"/>
    </location>
</feature>
<evidence type="ECO:0000256" key="5">
    <source>
        <dbReference type="ARBA" id="ARBA00023002"/>
    </source>
</evidence>
<dbReference type="PANTHER" id="PTHR10909:SF382">
    <property type="entry name" value="ACYL-COENZYME A OXIDASE"/>
    <property type="match status" value="1"/>
</dbReference>
<evidence type="ECO:0000256" key="4">
    <source>
        <dbReference type="ARBA" id="ARBA00022827"/>
    </source>
</evidence>
<keyword evidence="5" id="KW-0560">Oxidoreductase</keyword>
<dbReference type="Pfam" id="PF22924">
    <property type="entry name" value="ACOX_C_alpha1"/>
    <property type="match status" value="1"/>
</dbReference>
<dbReference type="Gene3D" id="1.20.140.10">
    <property type="entry name" value="Butyryl-CoA Dehydrogenase, subunit A, domain 3"/>
    <property type="match status" value="2"/>
</dbReference>
<gene>
    <name evidence="9" type="ORF">WAB15_05825</name>
</gene>
<protein>
    <submittedName>
        <fullName evidence="9">Acyl-CoA dehydrogenase</fullName>
    </submittedName>
</protein>
<keyword evidence="3" id="KW-0285">Flavoprotein</keyword>
<keyword evidence="10" id="KW-1185">Reference proteome</keyword>
<organism evidence="9 10">
    <name type="scientific">Streptomyces sirii</name>
    <dbReference type="NCBI Taxonomy" id="3127701"/>
    <lineage>
        <taxon>Bacteria</taxon>
        <taxon>Bacillati</taxon>
        <taxon>Actinomycetota</taxon>
        <taxon>Actinomycetes</taxon>
        <taxon>Kitasatosporales</taxon>
        <taxon>Streptomycetaceae</taxon>
        <taxon>Streptomyces</taxon>
    </lineage>
</organism>
<proteinExistence type="inferred from homology"/>
<accession>A0ABZ2QG82</accession>
<evidence type="ECO:0000256" key="2">
    <source>
        <dbReference type="ARBA" id="ARBA00006288"/>
    </source>
</evidence>
<evidence type="ECO:0000259" key="7">
    <source>
        <dbReference type="Pfam" id="PF01756"/>
    </source>
</evidence>
<dbReference type="Proteomes" id="UP001626628">
    <property type="component" value="Chromosome"/>
</dbReference>
<dbReference type="PANTHER" id="PTHR10909">
    <property type="entry name" value="ELECTRON TRANSPORT OXIDOREDUCTASE"/>
    <property type="match status" value="1"/>
</dbReference>
<evidence type="ECO:0000313" key="9">
    <source>
        <dbReference type="EMBL" id="WXK75522.1"/>
    </source>
</evidence>
<evidence type="ECO:0000256" key="1">
    <source>
        <dbReference type="ARBA" id="ARBA00001974"/>
    </source>
</evidence>
<sequence>MTTHLPPRGELHDLINGTSPDPLRGRLRAALTATDEPPPADSEERAHRIHRRLRRLADTLPPAAELLSDPRRLALLGECVAVADPPLYMATLSHYALCLGSVIALTDDPVRLGSRWEALASARAKGVFMVTEIGDASSHLGIRTTAQFDPQAREFRLSTPDAGAAKFSSVGSSRMPQTAVVCARVLAGGADRGVFSFVVDLTDEHGPLPGVEISRSVELPALPMDYALVRFHGVRLRHEQWLRDRARIDDAGAFHDPLGSPDARLQRTLCVGQVLWATLPSAMAAMARECAVQALRFSAHRRTHGRLAPGASVLTYRNQQHALLGCLAESFALTCAGRTAREIWTRTRAVAARRTATGGRADGMTFAPWTAVDRPLAVLKALTVRGTARVAAECQHRCGVAGFLQPNLLAGYHGFAHAFDSAGGDSQLILLDAGRALAAEGAHHGPYAAGRGTAPAPTVPADHPAWWPAVTRAQEARLAGELHRTLEQRTQAGLAGLELWNPLLDAARELGEAYGSRLVAESLAGALAAVDDPGLLAVLRPLAALYGAVEARRLAGGLQATGVLGAAAVRALPAVLDGLCDRLLPHLPLLEEAMSAVGGVLPVPLGADDYAAALTESLDPRSERPS</sequence>
<dbReference type="SUPFAM" id="SSF47203">
    <property type="entry name" value="Acyl-CoA dehydrogenase C-terminal domain-like"/>
    <property type="match status" value="2"/>
</dbReference>
<dbReference type="EMBL" id="CP147982">
    <property type="protein sequence ID" value="WXK75522.1"/>
    <property type="molecule type" value="Genomic_DNA"/>
</dbReference>
<dbReference type="Gene3D" id="2.40.110.10">
    <property type="entry name" value="Butyryl-CoA Dehydrogenase, subunit A, domain 2"/>
    <property type="match status" value="1"/>
</dbReference>
<comment type="cofactor">
    <cofactor evidence="1">
        <name>FAD</name>
        <dbReference type="ChEBI" id="CHEBI:57692"/>
    </cofactor>
</comment>
<name>A0ABZ2QG82_9ACTN</name>
<dbReference type="SUPFAM" id="SSF56645">
    <property type="entry name" value="Acyl-CoA dehydrogenase NM domain-like"/>
    <property type="match status" value="1"/>
</dbReference>
<reference evidence="9 10" key="1">
    <citation type="submission" date="2024-03" db="EMBL/GenBank/DDBJ databases">
        <title>The complete genome of Streptomyces sirii sp.nov.</title>
        <authorList>
            <person name="Zakalyukina Y.V."/>
            <person name="Belik A.R."/>
            <person name="Biryukov M.V."/>
            <person name="Baturina O.A."/>
            <person name="Kabilov M.R."/>
        </authorList>
    </citation>
    <scope>NUCLEOTIDE SEQUENCE [LARGE SCALE GENOMIC DNA]</scope>
    <source>
        <strain evidence="9 10">BP-8</strain>
    </source>
</reference>
<dbReference type="InterPro" id="IPR002655">
    <property type="entry name" value="Acyl-CoA_oxidase_C"/>
</dbReference>
<dbReference type="Pfam" id="PF01756">
    <property type="entry name" value="ACOX"/>
    <property type="match status" value="1"/>
</dbReference>